<name>A0A9P6DXY7_9AGAM</name>
<feature type="region of interest" description="Disordered" evidence="1">
    <location>
        <begin position="657"/>
        <end position="679"/>
    </location>
</feature>
<dbReference type="AlphaFoldDB" id="A0A9P6DXY7"/>
<gene>
    <name evidence="2" type="ORF">BS47DRAFT_1361741</name>
</gene>
<evidence type="ECO:0000313" key="2">
    <source>
        <dbReference type="EMBL" id="KAF9514360.1"/>
    </source>
</evidence>
<dbReference type="Proteomes" id="UP000886523">
    <property type="component" value="Unassembled WGS sequence"/>
</dbReference>
<evidence type="ECO:0000313" key="3">
    <source>
        <dbReference type="Proteomes" id="UP000886523"/>
    </source>
</evidence>
<reference evidence="2" key="1">
    <citation type="journal article" date="2020" name="Nat. Commun.">
        <title>Large-scale genome sequencing of mycorrhizal fungi provides insights into the early evolution of symbiotic traits.</title>
        <authorList>
            <person name="Miyauchi S."/>
            <person name="Kiss E."/>
            <person name="Kuo A."/>
            <person name="Drula E."/>
            <person name="Kohler A."/>
            <person name="Sanchez-Garcia M."/>
            <person name="Morin E."/>
            <person name="Andreopoulos B."/>
            <person name="Barry K.W."/>
            <person name="Bonito G."/>
            <person name="Buee M."/>
            <person name="Carver A."/>
            <person name="Chen C."/>
            <person name="Cichocki N."/>
            <person name="Clum A."/>
            <person name="Culley D."/>
            <person name="Crous P.W."/>
            <person name="Fauchery L."/>
            <person name="Girlanda M."/>
            <person name="Hayes R.D."/>
            <person name="Keri Z."/>
            <person name="LaButti K."/>
            <person name="Lipzen A."/>
            <person name="Lombard V."/>
            <person name="Magnuson J."/>
            <person name="Maillard F."/>
            <person name="Murat C."/>
            <person name="Nolan M."/>
            <person name="Ohm R.A."/>
            <person name="Pangilinan J."/>
            <person name="Pereira M.F."/>
            <person name="Perotto S."/>
            <person name="Peter M."/>
            <person name="Pfister S."/>
            <person name="Riley R."/>
            <person name="Sitrit Y."/>
            <person name="Stielow J.B."/>
            <person name="Szollosi G."/>
            <person name="Zifcakova L."/>
            <person name="Stursova M."/>
            <person name="Spatafora J.W."/>
            <person name="Tedersoo L."/>
            <person name="Vaario L.M."/>
            <person name="Yamada A."/>
            <person name="Yan M."/>
            <person name="Wang P."/>
            <person name="Xu J."/>
            <person name="Bruns T."/>
            <person name="Baldrian P."/>
            <person name="Vilgalys R."/>
            <person name="Dunand C."/>
            <person name="Henrissat B."/>
            <person name="Grigoriev I.V."/>
            <person name="Hibbett D."/>
            <person name="Nagy L.G."/>
            <person name="Martin F.M."/>
        </authorList>
    </citation>
    <scope>NUCLEOTIDE SEQUENCE</scope>
    <source>
        <strain evidence="2">UP504</strain>
    </source>
</reference>
<evidence type="ECO:0000256" key="1">
    <source>
        <dbReference type="SAM" id="MobiDB-lite"/>
    </source>
</evidence>
<organism evidence="2 3">
    <name type="scientific">Hydnum rufescens UP504</name>
    <dbReference type="NCBI Taxonomy" id="1448309"/>
    <lineage>
        <taxon>Eukaryota</taxon>
        <taxon>Fungi</taxon>
        <taxon>Dikarya</taxon>
        <taxon>Basidiomycota</taxon>
        <taxon>Agaricomycotina</taxon>
        <taxon>Agaricomycetes</taxon>
        <taxon>Cantharellales</taxon>
        <taxon>Hydnaceae</taxon>
        <taxon>Hydnum</taxon>
    </lineage>
</organism>
<sequence>MDSCGTGTFCHKATLVFRSGSNANILNFNSPSDLSESQLSLKLIFVLWSASSSGSSQKVFHKFQKKVNTLTPTSTTSSTVEPEKSLPMDTLDNSRPLQWQLGEPLTPMKPVVVSILESYREEFPKTNLVFKDAIGEQPISDDHFVSIQGWVLEYTNTLWEKDMSEELLGLLENPGAIPACPPFNLLFSGLNSMLPGETLHRHWPKSPCDIQSWQQPHSAWSFIDKLCVRHIYNCNAPHCPYLLHQTTPFLPFGKVHLTHDWYLNNHWISEMHGKLIFMFDCYCWWLEAAQFFLLDLNNMPLFQPNHHSDLVMLLVKSRDRELLEAAQASYSKHAITKEVVAIEDTEAEMLATTQLLMHRTLDHIAFVCGLELPSFGFNHSLISCFFVMDNVDVPVTELECHSVPLHGFGFWRRGRTSPPEGKGEHIAIDAEINLNEEPTPPNLDHEDLTPQVDATTNLPEWNNLDSDLSVEDDEEPHLNDTEITAKVHIAAHIEKAWNEDPLWAQVTADLGLALAGMQMPMSTSFQWSWPLRASIRCTTPPWRLMCFRDGPSHAQIQGQHMCIRRIDLELLAVAYPVGDYHHTSHYSPVIQHLLIALPIGLILVPPHLLPASILLIASVPLLTIPLPSIPLLAIPLLTNPLLTNPLLTNPLLTNPSSPIPSSPIPPHQSPPHQSLLTNPLLTNPLLTNPLLTNPLLTNPLLTNPLLTNPLLTNPLLTNPLLTNPLLTNPSSPIPSSPIPSSPIPSSPIPSSPIPSSPIPSSPIPSSPIPSSPIPSSPIPSSPIPSSPIPFWGNGCFSAFVHDCDYPPPQVMDQVDFSMKWLLEALDEVDHVVQQHLVMIMNSHMDWFNHNIMPFWVPLYITGGPYDILVHELAQKAKDSAALGDASIRYSCPSHKCHMEAIGSMESQEWFIQWDSSCSAPTLFLKPNEVICSRGQ</sequence>
<feature type="compositionally biased region" description="Pro residues" evidence="1">
    <location>
        <begin position="657"/>
        <end position="669"/>
    </location>
</feature>
<feature type="region of interest" description="Disordered" evidence="1">
    <location>
        <begin position="71"/>
        <end position="91"/>
    </location>
</feature>
<feature type="compositionally biased region" description="Low complexity" evidence="1">
    <location>
        <begin position="670"/>
        <end position="679"/>
    </location>
</feature>
<accession>A0A9P6DXY7</accession>
<feature type="region of interest" description="Disordered" evidence="1">
    <location>
        <begin position="727"/>
        <end position="780"/>
    </location>
</feature>
<keyword evidence="3" id="KW-1185">Reference proteome</keyword>
<feature type="compositionally biased region" description="Pro residues" evidence="1">
    <location>
        <begin position="731"/>
        <end position="780"/>
    </location>
</feature>
<protein>
    <submittedName>
        <fullName evidence="2">Uncharacterized protein</fullName>
    </submittedName>
</protein>
<comment type="caution">
    <text evidence="2">The sequence shown here is derived from an EMBL/GenBank/DDBJ whole genome shotgun (WGS) entry which is preliminary data.</text>
</comment>
<proteinExistence type="predicted"/>
<dbReference type="EMBL" id="MU128961">
    <property type="protein sequence ID" value="KAF9514360.1"/>
    <property type="molecule type" value="Genomic_DNA"/>
</dbReference>